<proteinExistence type="predicted"/>
<feature type="signal peptide" evidence="1">
    <location>
        <begin position="1"/>
        <end position="25"/>
    </location>
</feature>
<evidence type="ECO:0000313" key="3">
    <source>
        <dbReference type="EMBL" id="TVO75062.1"/>
    </source>
</evidence>
<evidence type="ECO:0000256" key="1">
    <source>
        <dbReference type="SAM" id="SignalP"/>
    </source>
</evidence>
<dbReference type="AlphaFoldDB" id="A0A558EJ04"/>
<sequence>MKALSSVMAWCIAALLSSASPHTLAGEGHDHGETPAPAAGPALPRFTAASELFELVGIVNGKRITLYLDRFDDNSPVEGASLALELGGVSIPVENHAVGEFEATLQQELDSGVVAVTATVIAGQESDLLVGELDLHDDDASTLAVADAPEWKAYAPWLGAGVAAIGLIGWAAQRKGSVRNGQAGGAA</sequence>
<protein>
    <recommendedName>
        <fullName evidence="6">Copper resistance protein CopC</fullName>
    </recommendedName>
</protein>
<name>A0A558EJ04_9RHOO</name>
<keyword evidence="1" id="KW-0732">Signal</keyword>
<dbReference type="OrthoDB" id="6881973at2"/>
<accession>A0A558EJ04</accession>
<feature type="chain" id="PRO_5044617533" description="Copper resistance protein CopC" evidence="1">
    <location>
        <begin position="26"/>
        <end position="187"/>
    </location>
</feature>
<dbReference type="Proteomes" id="UP000319502">
    <property type="component" value="Unassembled WGS sequence"/>
</dbReference>
<organism evidence="3 4">
    <name type="scientific">Denitromonas halophila</name>
    <dbReference type="NCBI Taxonomy" id="1629404"/>
    <lineage>
        <taxon>Bacteria</taxon>
        <taxon>Pseudomonadati</taxon>
        <taxon>Pseudomonadota</taxon>
        <taxon>Betaproteobacteria</taxon>
        <taxon>Rhodocyclales</taxon>
        <taxon>Zoogloeaceae</taxon>
        <taxon>Denitromonas</taxon>
    </lineage>
</organism>
<evidence type="ECO:0000313" key="5">
    <source>
        <dbReference type="Proteomes" id="UP000319502"/>
    </source>
</evidence>
<dbReference type="RefSeq" id="WP_144179656.1">
    <property type="nucleotide sequence ID" value="NZ_VMNK01000001.1"/>
</dbReference>
<reference evidence="4 5" key="1">
    <citation type="submission" date="2019-07" db="EMBL/GenBank/DDBJ databases">
        <title>The pathways for chlorine oxyanion respiration interact through the shared metabolite chlorate.</title>
        <authorList>
            <person name="Barnum T.P."/>
            <person name="Cheng Y."/>
            <person name="Hill K.A."/>
            <person name="Lucas L.N."/>
            <person name="Carlson H.K."/>
            <person name="Coates J.D."/>
        </authorList>
    </citation>
    <scope>NUCLEOTIDE SEQUENCE [LARGE SCALE GENOMIC DNA]</scope>
    <source>
        <strain evidence="3 4">SFB-1</strain>
        <strain evidence="2 5">SFB-3</strain>
    </source>
</reference>
<dbReference type="EMBL" id="VMNK01000001">
    <property type="protein sequence ID" value="TVO59705.1"/>
    <property type="molecule type" value="Genomic_DNA"/>
</dbReference>
<dbReference type="Proteomes" id="UP000318349">
    <property type="component" value="Unassembled WGS sequence"/>
</dbReference>
<keyword evidence="5" id="KW-1185">Reference proteome</keyword>
<dbReference type="EMBL" id="VMNI01000014">
    <property type="protein sequence ID" value="TVO75062.1"/>
    <property type="molecule type" value="Genomic_DNA"/>
</dbReference>
<comment type="caution">
    <text evidence="3">The sequence shown here is derived from an EMBL/GenBank/DDBJ whole genome shotgun (WGS) entry which is preliminary data.</text>
</comment>
<evidence type="ECO:0000313" key="2">
    <source>
        <dbReference type="EMBL" id="TVO59705.1"/>
    </source>
</evidence>
<evidence type="ECO:0008006" key="6">
    <source>
        <dbReference type="Google" id="ProtNLM"/>
    </source>
</evidence>
<evidence type="ECO:0000313" key="4">
    <source>
        <dbReference type="Proteomes" id="UP000318349"/>
    </source>
</evidence>
<gene>
    <name evidence="3" type="ORF">FHP89_14780</name>
    <name evidence="2" type="ORF">FHP91_00330</name>
</gene>